<dbReference type="PANTHER" id="PTHR43711">
    <property type="entry name" value="TWO-COMPONENT HISTIDINE KINASE"/>
    <property type="match status" value="1"/>
</dbReference>
<sequence length="347" mass="38788">MSQDTREASLTWRVTPDLMCVLDLEGRFVALNPSWSAALGWTRAEMLGAAYTKFLHPDDIERSEEAFAQAVHGDPVLRLENRYRTSTGDYRWLSWVAVPEGDRLVCTVRDVTDHKARAEIIEDQQVEADLREQFLAILGHDLRNPVAAMTSGLSVLERRIDDEKLMDVVRQMRLSADRASELIDNMMDFARVRLGDGIGLNQVETNGLNDSIAQVVHEVALVNPEFRFETELDLDETVRCDVSRLTEVVSNLLGNAVTHGSADEPVRVAAKVDGERLRISVCNAGPPIPEETREMLFQPFFRAQVRSSQQGLGLGLYISNEIAKAHGGWLEVASDESETRFTINIPA</sequence>
<dbReference type="InterPro" id="IPR050736">
    <property type="entry name" value="Sensor_HK_Regulatory"/>
</dbReference>
<dbReference type="Pfam" id="PF08447">
    <property type="entry name" value="PAS_3"/>
    <property type="match status" value="1"/>
</dbReference>
<dbReference type="PROSITE" id="PS50112">
    <property type="entry name" value="PAS"/>
    <property type="match status" value="1"/>
</dbReference>
<evidence type="ECO:0000256" key="5">
    <source>
        <dbReference type="ARBA" id="ARBA00022777"/>
    </source>
</evidence>
<dbReference type="InterPro" id="IPR036890">
    <property type="entry name" value="HATPase_C_sf"/>
</dbReference>
<keyword evidence="5 9" id="KW-0418">Kinase</keyword>
<keyword evidence="6" id="KW-0902">Two-component regulatory system</keyword>
<evidence type="ECO:0000256" key="4">
    <source>
        <dbReference type="ARBA" id="ARBA00022679"/>
    </source>
</evidence>
<dbReference type="CDD" id="cd00130">
    <property type="entry name" value="PAS"/>
    <property type="match status" value="1"/>
</dbReference>
<dbReference type="Pfam" id="PF00512">
    <property type="entry name" value="HisKA"/>
    <property type="match status" value="1"/>
</dbReference>
<dbReference type="NCBIfam" id="TIGR00229">
    <property type="entry name" value="sensory_box"/>
    <property type="match status" value="1"/>
</dbReference>
<dbReference type="CDD" id="cd00082">
    <property type="entry name" value="HisKA"/>
    <property type="match status" value="1"/>
</dbReference>
<dbReference type="EMBL" id="NFZT01000001">
    <property type="protein sequence ID" value="OWV33040.1"/>
    <property type="molecule type" value="Genomic_DNA"/>
</dbReference>
<evidence type="ECO:0000313" key="10">
    <source>
        <dbReference type="Proteomes" id="UP000198462"/>
    </source>
</evidence>
<dbReference type="InterPro" id="IPR036097">
    <property type="entry name" value="HisK_dim/P_sf"/>
</dbReference>
<dbReference type="PRINTS" id="PR00344">
    <property type="entry name" value="BCTRLSENSOR"/>
</dbReference>
<keyword evidence="10" id="KW-1185">Reference proteome</keyword>
<organism evidence="9 10">
    <name type="scientific">Pacificimonas flava</name>
    <dbReference type="NCBI Taxonomy" id="1234595"/>
    <lineage>
        <taxon>Bacteria</taxon>
        <taxon>Pseudomonadati</taxon>
        <taxon>Pseudomonadota</taxon>
        <taxon>Alphaproteobacteria</taxon>
        <taxon>Sphingomonadales</taxon>
        <taxon>Sphingosinicellaceae</taxon>
        <taxon>Pacificimonas</taxon>
    </lineage>
</organism>
<dbReference type="Gene3D" id="1.10.287.130">
    <property type="match status" value="1"/>
</dbReference>
<evidence type="ECO:0000259" key="7">
    <source>
        <dbReference type="PROSITE" id="PS50109"/>
    </source>
</evidence>
<dbReference type="EC" id="2.7.13.3" evidence="2"/>
<name>A0A219B3V1_9SPHN</name>
<evidence type="ECO:0000256" key="6">
    <source>
        <dbReference type="ARBA" id="ARBA00023012"/>
    </source>
</evidence>
<evidence type="ECO:0000313" key="9">
    <source>
        <dbReference type="EMBL" id="OWV33040.1"/>
    </source>
</evidence>
<evidence type="ECO:0000256" key="1">
    <source>
        <dbReference type="ARBA" id="ARBA00000085"/>
    </source>
</evidence>
<dbReference type="GO" id="GO:0000155">
    <property type="term" value="F:phosphorelay sensor kinase activity"/>
    <property type="evidence" value="ECO:0007669"/>
    <property type="project" value="InterPro"/>
</dbReference>
<dbReference type="PANTHER" id="PTHR43711:SF1">
    <property type="entry name" value="HISTIDINE KINASE 1"/>
    <property type="match status" value="1"/>
</dbReference>
<dbReference type="InterPro" id="IPR003594">
    <property type="entry name" value="HATPase_dom"/>
</dbReference>
<feature type="domain" description="PAS" evidence="8">
    <location>
        <begin position="21"/>
        <end position="74"/>
    </location>
</feature>
<comment type="catalytic activity">
    <reaction evidence="1">
        <text>ATP + protein L-histidine = ADP + protein N-phospho-L-histidine.</text>
        <dbReference type="EC" id="2.7.13.3"/>
    </reaction>
</comment>
<dbReference type="SUPFAM" id="SSF55874">
    <property type="entry name" value="ATPase domain of HSP90 chaperone/DNA topoisomerase II/histidine kinase"/>
    <property type="match status" value="1"/>
</dbReference>
<dbReference type="SMART" id="SM00091">
    <property type="entry name" value="PAS"/>
    <property type="match status" value="1"/>
</dbReference>
<dbReference type="Proteomes" id="UP000198462">
    <property type="component" value="Unassembled WGS sequence"/>
</dbReference>
<dbReference type="Gene3D" id="3.30.565.10">
    <property type="entry name" value="Histidine kinase-like ATPase, C-terminal domain"/>
    <property type="match status" value="1"/>
</dbReference>
<protein>
    <recommendedName>
        <fullName evidence="2">histidine kinase</fullName>
        <ecNumber evidence="2">2.7.13.3</ecNumber>
    </recommendedName>
</protein>
<evidence type="ECO:0000256" key="3">
    <source>
        <dbReference type="ARBA" id="ARBA00022553"/>
    </source>
</evidence>
<reference evidence="10" key="1">
    <citation type="submission" date="2017-05" db="EMBL/GenBank/DDBJ databases">
        <authorList>
            <person name="Lin X."/>
        </authorList>
    </citation>
    <scope>NUCLEOTIDE SEQUENCE [LARGE SCALE GENOMIC DNA]</scope>
    <source>
        <strain evidence="10">JLT2012</strain>
    </source>
</reference>
<dbReference type="SUPFAM" id="SSF47384">
    <property type="entry name" value="Homodimeric domain of signal transducing histidine kinase"/>
    <property type="match status" value="1"/>
</dbReference>
<accession>A0A219B3V1</accession>
<keyword evidence="4" id="KW-0808">Transferase</keyword>
<dbReference type="RefSeq" id="WP_088711828.1">
    <property type="nucleotide sequence ID" value="NZ_NFZT01000001.1"/>
</dbReference>
<dbReference type="SMART" id="SM00387">
    <property type="entry name" value="HATPase_c"/>
    <property type="match status" value="1"/>
</dbReference>
<dbReference type="InterPro" id="IPR003661">
    <property type="entry name" value="HisK_dim/P_dom"/>
</dbReference>
<feature type="domain" description="Histidine kinase" evidence="7">
    <location>
        <begin position="137"/>
        <end position="347"/>
    </location>
</feature>
<dbReference type="Gene3D" id="3.30.450.20">
    <property type="entry name" value="PAS domain"/>
    <property type="match status" value="1"/>
</dbReference>
<dbReference type="InterPro" id="IPR013655">
    <property type="entry name" value="PAS_fold_3"/>
</dbReference>
<evidence type="ECO:0000259" key="8">
    <source>
        <dbReference type="PROSITE" id="PS50112"/>
    </source>
</evidence>
<dbReference type="SUPFAM" id="SSF55785">
    <property type="entry name" value="PYP-like sensor domain (PAS domain)"/>
    <property type="match status" value="1"/>
</dbReference>
<evidence type="ECO:0000256" key="2">
    <source>
        <dbReference type="ARBA" id="ARBA00012438"/>
    </source>
</evidence>
<dbReference type="InterPro" id="IPR035965">
    <property type="entry name" value="PAS-like_dom_sf"/>
</dbReference>
<dbReference type="SMART" id="SM00388">
    <property type="entry name" value="HisKA"/>
    <property type="match status" value="1"/>
</dbReference>
<dbReference type="AlphaFoldDB" id="A0A219B3V1"/>
<comment type="caution">
    <text evidence="9">The sequence shown here is derived from an EMBL/GenBank/DDBJ whole genome shotgun (WGS) entry which is preliminary data.</text>
</comment>
<gene>
    <name evidence="9" type="ORF">B5C34_05895</name>
</gene>
<dbReference type="InterPro" id="IPR005467">
    <property type="entry name" value="His_kinase_dom"/>
</dbReference>
<proteinExistence type="predicted"/>
<dbReference type="Pfam" id="PF02518">
    <property type="entry name" value="HATPase_c"/>
    <property type="match status" value="1"/>
</dbReference>
<dbReference type="CDD" id="cd00075">
    <property type="entry name" value="HATPase"/>
    <property type="match status" value="1"/>
</dbReference>
<dbReference type="InterPro" id="IPR004358">
    <property type="entry name" value="Sig_transdc_His_kin-like_C"/>
</dbReference>
<keyword evidence="3" id="KW-0597">Phosphoprotein</keyword>
<dbReference type="InterPro" id="IPR000014">
    <property type="entry name" value="PAS"/>
</dbReference>
<dbReference type="OrthoDB" id="9795133at2"/>
<dbReference type="PROSITE" id="PS50109">
    <property type="entry name" value="HIS_KIN"/>
    <property type="match status" value="1"/>
</dbReference>